<organism evidence="7 8">
    <name type="scientific">Toxoplasma gondii p89</name>
    <dbReference type="NCBI Taxonomy" id="943119"/>
    <lineage>
        <taxon>Eukaryota</taxon>
        <taxon>Sar</taxon>
        <taxon>Alveolata</taxon>
        <taxon>Apicomplexa</taxon>
        <taxon>Conoidasida</taxon>
        <taxon>Coccidia</taxon>
        <taxon>Eucoccidiorida</taxon>
        <taxon>Eimeriorina</taxon>
        <taxon>Sarcocystidae</taxon>
        <taxon>Toxoplasma</taxon>
    </lineage>
</organism>
<dbReference type="InterPro" id="IPR008580">
    <property type="entry name" value="PPPDE_dom"/>
</dbReference>
<dbReference type="AlphaFoldDB" id="A0A086J939"/>
<dbReference type="PANTHER" id="PTHR12378:SF7">
    <property type="entry name" value="DESUMOYLATING ISOPEPTIDASE 1"/>
    <property type="match status" value="1"/>
</dbReference>
<evidence type="ECO:0000256" key="3">
    <source>
        <dbReference type="ARBA" id="ARBA00022801"/>
    </source>
</evidence>
<comment type="similarity">
    <text evidence="1">Belongs to the DeSI family.</text>
</comment>
<keyword evidence="3" id="KW-0378">Hydrolase</keyword>
<dbReference type="PROSITE" id="PS51858">
    <property type="entry name" value="PPPDE"/>
    <property type="match status" value="1"/>
</dbReference>
<evidence type="ECO:0000256" key="4">
    <source>
        <dbReference type="SAM" id="MobiDB-lite"/>
    </source>
</evidence>
<dbReference type="InterPro" id="IPR015940">
    <property type="entry name" value="UBA"/>
</dbReference>
<protein>
    <submittedName>
        <fullName evidence="7">UBA/TS-N domain-containing protein</fullName>
    </submittedName>
</protein>
<feature type="domain" description="UBA" evidence="5">
    <location>
        <begin position="374"/>
        <end position="417"/>
    </location>
</feature>
<keyword evidence="2" id="KW-0645">Protease</keyword>
<dbReference type="Pfam" id="PF00627">
    <property type="entry name" value="UBA"/>
    <property type="match status" value="1"/>
</dbReference>
<dbReference type="GO" id="GO:0006508">
    <property type="term" value="P:proteolysis"/>
    <property type="evidence" value="ECO:0007669"/>
    <property type="project" value="UniProtKB-KW"/>
</dbReference>
<evidence type="ECO:0000256" key="2">
    <source>
        <dbReference type="ARBA" id="ARBA00022670"/>
    </source>
</evidence>
<accession>A0A086J939</accession>
<name>A0A086J939_TOXGO</name>
<dbReference type="SMART" id="SM00165">
    <property type="entry name" value="UBA"/>
    <property type="match status" value="1"/>
</dbReference>
<dbReference type="GO" id="GO:0070646">
    <property type="term" value="P:protein modification by small protein removal"/>
    <property type="evidence" value="ECO:0007669"/>
    <property type="project" value="TreeGrafter"/>
</dbReference>
<dbReference type="SUPFAM" id="SSF143503">
    <property type="entry name" value="PUG domain-like"/>
    <property type="match status" value="1"/>
</dbReference>
<dbReference type="CDD" id="cd14399">
    <property type="entry name" value="UBA_PLICs"/>
    <property type="match status" value="1"/>
</dbReference>
<reference evidence="7 8" key="1">
    <citation type="submission" date="2014-03" db="EMBL/GenBank/DDBJ databases">
        <authorList>
            <person name="Sibley D."/>
            <person name="Venepally P."/>
            <person name="Karamycheva S."/>
            <person name="Hadjithomas M."/>
            <person name="Khan A."/>
            <person name="Brunk B."/>
            <person name="Roos D."/>
            <person name="Caler E."/>
            <person name="Lorenzi H."/>
        </authorList>
    </citation>
    <scope>NUCLEOTIDE SEQUENCE [LARGE SCALE GENOMIC DNA]</scope>
    <source>
        <strain evidence="8">p89</strain>
    </source>
</reference>
<proteinExistence type="inferred from homology"/>
<dbReference type="Gene3D" id="1.10.8.10">
    <property type="entry name" value="DNA helicase RuvA subunit, C-terminal domain"/>
    <property type="match status" value="1"/>
</dbReference>
<dbReference type="SMART" id="SM00580">
    <property type="entry name" value="PUG"/>
    <property type="match status" value="1"/>
</dbReference>
<dbReference type="SMART" id="SM01179">
    <property type="entry name" value="DUF862"/>
    <property type="match status" value="1"/>
</dbReference>
<dbReference type="Pfam" id="PF05903">
    <property type="entry name" value="Peptidase_C97"/>
    <property type="match status" value="1"/>
</dbReference>
<dbReference type="SUPFAM" id="SSF46934">
    <property type="entry name" value="UBA-like"/>
    <property type="match status" value="1"/>
</dbReference>
<sequence>MTMEGQQDLTVIPPLSHQDADRRWAVQLRVYDISRGIARQMSPLLLGRQIDGIWHTGVVVYGIEYFYGGGVCTLPPEEVERDYQMQPTCVVNMGFTTIDKSTFDAFVEQISPRFTAATYDLLNWNCNHFTTELTQYLLSKPIPDYIRFQVQEVAQTPMGRMILPMLQRQQQDIQRVAAAMGRRTLWTQGESPQAVAASPASETFSPPDISSPLATVLGRVCTNRELARSTKKVFLLTLLTVVSNLLKPERDSKFLRLRRSNQVIQSKVLRIPGGEEALELLGFELLRGGEPLGARPGAAEAPGGDANAEDEFVFTLFRDPTTEANAVEKLNVQKTEIQAFFDALERAGGATTPSAASSGAGDSDGGRSATAVQSPEEKFKFQLQQLESMGFPDTQKNIEALQAVNGNLNAAIDRLLS</sequence>
<feature type="domain" description="PPPDE" evidence="6">
    <location>
        <begin position="24"/>
        <end position="167"/>
    </location>
</feature>
<evidence type="ECO:0000313" key="7">
    <source>
        <dbReference type="EMBL" id="KFG28657.1"/>
    </source>
</evidence>
<dbReference type="Proteomes" id="UP000028828">
    <property type="component" value="Unassembled WGS sequence"/>
</dbReference>
<gene>
    <name evidence="7" type="ORF">TGP89_311690</name>
</gene>
<evidence type="ECO:0000259" key="5">
    <source>
        <dbReference type="PROSITE" id="PS50030"/>
    </source>
</evidence>
<dbReference type="InterPro" id="IPR042266">
    <property type="entry name" value="PPPDE_sf"/>
</dbReference>
<dbReference type="CDD" id="cd09212">
    <property type="entry name" value="PUB"/>
    <property type="match status" value="1"/>
</dbReference>
<dbReference type="Gene3D" id="3.90.1720.30">
    <property type="entry name" value="PPPDE domains"/>
    <property type="match status" value="1"/>
</dbReference>
<dbReference type="Pfam" id="PF09409">
    <property type="entry name" value="PUB"/>
    <property type="match status" value="1"/>
</dbReference>
<dbReference type="VEuPathDB" id="ToxoDB:TGP89_311690"/>
<dbReference type="InterPro" id="IPR036339">
    <property type="entry name" value="PUB-like_dom_sf"/>
</dbReference>
<dbReference type="OrthoDB" id="21221at2759"/>
<dbReference type="PANTHER" id="PTHR12378">
    <property type="entry name" value="DESUMOYLATING ISOPEPTIDASE"/>
    <property type="match status" value="1"/>
</dbReference>
<dbReference type="InterPro" id="IPR009060">
    <property type="entry name" value="UBA-like_sf"/>
</dbReference>
<feature type="compositionally biased region" description="Low complexity" evidence="4">
    <location>
        <begin position="350"/>
        <end position="371"/>
    </location>
</feature>
<dbReference type="Gene3D" id="1.20.58.2190">
    <property type="match status" value="1"/>
</dbReference>
<dbReference type="InterPro" id="IPR018997">
    <property type="entry name" value="PUB_domain"/>
</dbReference>
<feature type="region of interest" description="Disordered" evidence="4">
    <location>
        <begin position="350"/>
        <end position="374"/>
    </location>
</feature>
<evidence type="ECO:0000259" key="6">
    <source>
        <dbReference type="PROSITE" id="PS51858"/>
    </source>
</evidence>
<dbReference type="EMBL" id="AEYI02002322">
    <property type="protein sequence ID" value="KFG28657.1"/>
    <property type="molecule type" value="Genomic_DNA"/>
</dbReference>
<comment type="caution">
    <text evidence="7">The sequence shown here is derived from an EMBL/GenBank/DDBJ whole genome shotgun (WGS) entry which is preliminary data.</text>
</comment>
<evidence type="ECO:0000256" key="1">
    <source>
        <dbReference type="ARBA" id="ARBA00008140"/>
    </source>
</evidence>
<evidence type="ECO:0000313" key="8">
    <source>
        <dbReference type="Proteomes" id="UP000028828"/>
    </source>
</evidence>
<dbReference type="PROSITE" id="PS50030">
    <property type="entry name" value="UBA"/>
    <property type="match status" value="1"/>
</dbReference>
<dbReference type="GO" id="GO:0008233">
    <property type="term" value="F:peptidase activity"/>
    <property type="evidence" value="ECO:0007669"/>
    <property type="project" value="UniProtKB-KW"/>
</dbReference>